<dbReference type="OrthoDB" id="1523230at2"/>
<dbReference type="EC" id="2.4.2.1" evidence="3"/>
<accession>A0A099KW27</accession>
<comment type="caution">
    <text evidence="5">The sequence shown here is derived from an EMBL/GenBank/DDBJ whole genome shotgun (WGS) entry which is preliminary data.</text>
</comment>
<feature type="domain" description="Nucleoside phosphorylase" evidence="4">
    <location>
        <begin position="2"/>
        <end position="251"/>
    </location>
</feature>
<dbReference type="GO" id="GO:0006166">
    <property type="term" value="P:purine ribonucleoside salvage"/>
    <property type="evidence" value="ECO:0007669"/>
    <property type="project" value="UniProtKB-UniRule"/>
</dbReference>
<evidence type="ECO:0000259" key="4">
    <source>
        <dbReference type="Pfam" id="PF01048"/>
    </source>
</evidence>
<keyword evidence="2 3" id="KW-0808">Transferase</keyword>
<feature type="binding site" evidence="3">
    <location>
        <begin position="58"/>
        <end position="59"/>
    </location>
    <ligand>
        <name>phosphate</name>
        <dbReference type="ChEBI" id="CHEBI:43474"/>
    </ligand>
</feature>
<comment type="similarity">
    <text evidence="3">Belongs to the PNP/MTAP phosphorylase family. MTAP subfamily.</text>
</comment>
<feature type="binding site" evidence="3">
    <location>
        <position position="8"/>
    </location>
    <ligand>
        <name>phosphate</name>
        <dbReference type="ChEBI" id="CHEBI:43474"/>
    </ligand>
</feature>
<feature type="binding site" evidence="3">
    <location>
        <position position="191"/>
    </location>
    <ligand>
        <name>substrate</name>
    </ligand>
</feature>
<protein>
    <recommendedName>
        <fullName evidence="3">Purine nucleoside phosphorylase</fullName>
        <shortName evidence="3">PNP</shortName>
        <ecNumber evidence="3">2.4.2.1</ecNumber>
    </recommendedName>
</protein>
<feature type="binding site" evidence="3">
    <location>
        <begin position="215"/>
        <end position="217"/>
    </location>
    <ligand>
        <name>substrate</name>
    </ligand>
</feature>
<comment type="subunit">
    <text evidence="3">Homohexamer. Dimer of a homotrimer.</text>
</comment>
<feature type="site" description="Important for substrate specificity" evidence="3">
    <location>
        <position position="229"/>
    </location>
</feature>
<dbReference type="InterPro" id="IPR035994">
    <property type="entry name" value="Nucleoside_phosphorylase_sf"/>
</dbReference>
<evidence type="ECO:0000313" key="5">
    <source>
        <dbReference type="EMBL" id="KGJ93858.1"/>
    </source>
</evidence>
<dbReference type="SUPFAM" id="SSF53167">
    <property type="entry name" value="Purine and uridine phosphorylases"/>
    <property type="match status" value="1"/>
</dbReference>
<keyword evidence="1 3" id="KW-0328">Glycosyltransferase</keyword>
<dbReference type="RefSeq" id="WP_033082079.1">
    <property type="nucleotide sequence ID" value="NZ_JQEC01000021.1"/>
</dbReference>
<dbReference type="UniPathway" id="UPA00606"/>
<dbReference type="Gene3D" id="3.40.50.1580">
    <property type="entry name" value="Nucleoside phosphorylase domain"/>
    <property type="match status" value="1"/>
</dbReference>
<comment type="function">
    <text evidence="3">Purine nucleoside phosphorylase involved in purine salvage.</text>
</comment>
<keyword evidence="3" id="KW-0660">Purine salvage</keyword>
<dbReference type="GO" id="GO:0017061">
    <property type="term" value="F:S-methyl-5-thioadenosine phosphorylase activity"/>
    <property type="evidence" value="ECO:0007669"/>
    <property type="project" value="InterPro"/>
</dbReference>
<comment type="pathway">
    <text evidence="3">Purine metabolism; purine nucleoside salvage.</text>
</comment>
<dbReference type="Pfam" id="PF01048">
    <property type="entry name" value="PNP_UDP_1"/>
    <property type="match status" value="1"/>
</dbReference>
<dbReference type="HAMAP" id="MF_01963">
    <property type="entry name" value="MTAP"/>
    <property type="match status" value="1"/>
</dbReference>
<dbReference type="PANTHER" id="PTHR42679:SF2">
    <property type="entry name" value="S-METHYL-5'-THIOADENOSINE PHOSPHORYLASE"/>
    <property type="match status" value="1"/>
</dbReference>
<comment type="caution">
    <text evidence="3">Lacks conserved residue(s) required for the propagation of feature annotation.</text>
</comment>
<dbReference type="GO" id="GO:0005829">
    <property type="term" value="C:cytosol"/>
    <property type="evidence" value="ECO:0007669"/>
    <property type="project" value="TreeGrafter"/>
</dbReference>
<evidence type="ECO:0000256" key="2">
    <source>
        <dbReference type="ARBA" id="ARBA00022679"/>
    </source>
</evidence>
<dbReference type="AlphaFoldDB" id="A0A099KW27"/>
<gene>
    <name evidence="5" type="ORF">GAB14E_2413</name>
</gene>
<dbReference type="EMBL" id="JQEC01000021">
    <property type="protein sequence ID" value="KGJ93858.1"/>
    <property type="molecule type" value="Genomic_DNA"/>
</dbReference>
<dbReference type="PANTHER" id="PTHR42679">
    <property type="entry name" value="S-METHYL-5'-THIOADENOSINE PHOSPHORYLASE"/>
    <property type="match status" value="1"/>
</dbReference>
<dbReference type="InterPro" id="IPR010044">
    <property type="entry name" value="MTAP"/>
</dbReference>
<feature type="binding site" evidence="3">
    <location>
        <begin position="91"/>
        <end position="92"/>
    </location>
    <ligand>
        <name>phosphate</name>
        <dbReference type="ChEBI" id="CHEBI:43474"/>
    </ligand>
</feature>
<dbReference type="CDD" id="cd09010">
    <property type="entry name" value="MTAP_SsMTAPII_like_MTIP"/>
    <property type="match status" value="1"/>
</dbReference>
<dbReference type="PATRIC" id="fig|28229.3.peg.2036"/>
<comment type="catalytic activity">
    <reaction evidence="3">
        <text>a purine D-ribonucleoside + phosphate = a purine nucleobase + alpha-D-ribose 1-phosphate</text>
        <dbReference type="Rhea" id="RHEA:19805"/>
        <dbReference type="ChEBI" id="CHEBI:26386"/>
        <dbReference type="ChEBI" id="CHEBI:43474"/>
        <dbReference type="ChEBI" id="CHEBI:57720"/>
        <dbReference type="ChEBI" id="CHEBI:142355"/>
        <dbReference type="EC" id="2.4.2.1"/>
    </reaction>
</comment>
<dbReference type="GO" id="GO:0019509">
    <property type="term" value="P:L-methionine salvage from methylthioadenosine"/>
    <property type="evidence" value="ECO:0007669"/>
    <property type="project" value="TreeGrafter"/>
</dbReference>
<evidence type="ECO:0000256" key="1">
    <source>
        <dbReference type="ARBA" id="ARBA00022676"/>
    </source>
</evidence>
<comment type="miscellaneous">
    <text evidence="3">Although this enzyme belongs to the family of MTA phosphorylases based on sequence homology, it lacks several conserved amino acids in the substrate binding pocket that confer specificity towards MTA.</text>
</comment>
<evidence type="ECO:0000313" key="6">
    <source>
        <dbReference type="Proteomes" id="UP000029868"/>
    </source>
</evidence>
<dbReference type="Proteomes" id="UP000029868">
    <property type="component" value="Unassembled WGS sequence"/>
</dbReference>
<name>A0A099KW27_COLPS</name>
<feature type="binding site" evidence="3">
    <location>
        <position position="192"/>
    </location>
    <ligand>
        <name>phosphate</name>
        <dbReference type="ChEBI" id="CHEBI:43474"/>
    </ligand>
</feature>
<evidence type="ECO:0000256" key="3">
    <source>
        <dbReference type="HAMAP-Rule" id="MF_01963"/>
    </source>
</evidence>
<organism evidence="5 6">
    <name type="scientific">Colwellia psychrerythraea</name>
    <name type="common">Vibrio psychroerythus</name>
    <dbReference type="NCBI Taxonomy" id="28229"/>
    <lineage>
        <taxon>Bacteria</taxon>
        <taxon>Pseudomonadati</taxon>
        <taxon>Pseudomonadota</taxon>
        <taxon>Gammaproteobacteria</taxon>
        <taxon>Alteromonadales</taxon>
        <taxon>Colwelliaceae</taxon>
        <taxon>Colwellia</taxon>
    </lineage>
</organism>
<sequence length="294" mass="32170">MLAIIGGSGIYHMDGLEIIEQYQVDTPFGATSAKISRGIFSHQNEDQTNKKEVLFLPRHGENHQLLPSEVNYRANIWALKSLQATQIIGLSAVGSLRADIEPGDLALPSQYFDFVKSHREKSFFGNGMVAHVSTAEPSCRTLAQAIATSAEKIEQPLHQNQTYACVDGPRLGTRAESLFLKNAADCDLVGMTNVPEAFLAREAQLCYCTIGIVTDFDCWQEDASQHVSVEQVISRYGQSLDKAKSLLTHFILAEEQNGDSQCECGCRSALSHALLTPKSALSPDAAELLELLSR</sequence>
<proteinExistence type="inferred from homology"/>
<dbReference type="InterPro" id="IPR000845">
    <property type="entry name" value="Nucleoside_phosphorylase_d"/>
</dbReference>
<reference evidence="5 6" key="1">
    <citation type="submission" date="2014-08" db="EMBL/GenBank/DDBJ databases">
        <title>Genomic and Phenotypic Diversity of Colwellia psychrerythraea strains from Disparate Marine Basins.</title>
        <authorList>
            <person name="Techtmann S.M."/>
            <person name="Stelling S.C."/>
            <person name="Utturkar S.M."/>
            <person name="Alshibli N."/>
            <person name="Harris A."/>
            <person name="Brown S.D."/>
            <person name="Hazen T.C."/>
        </authorList>
    </citation>
    <scope>NUCLEOTIDE SEQUENCE [LARGE SCALE GENOMIC DNA]</scope>
    <source>
        <strain evidence="5 6">GAB14E</strain>
    </source>
</reference>